<dbReference type="OrthoDB" id="1340494at2"/>
<dbReference type="Proteomes" id="UP000190888">
    <property type="component" value="Unassembled WGS sequence"/>
</dbReference>
<evidence type="ECO:0000313" key="1">
    <source>
        <dbReference type="EMBL" id="SJZ51967.1"/>
    </source>
</evidence>
<dbReference type="AlphaFoldDB" id="A0A1T4LBS2"/>
<evidence type="ECO:0000313" key="2">
    <source>
        <dbReference type="Proteomes" id="UP000190888"/>
    </source>
</evidence>
<gene>
    <name evidence="1" type="ORF">SAMN04488132_102410</name>
</gene>
<proteinExistence type="predicted"/>
<keyword evidence="2" id="KW-1185">Reference proteome</keyword>
<name>A0A1T4LBS2_9BACT</name>
<sequence length="330" mass="37928">MLFIEYQALVIKDYEAKKNSGELRWASALSPGRLRTECMNAFVKRYKRKDERTLNDFFGDRKENINYANTIKKFDRDKFKPLNNYLKGISNNTDEKNIELLAWLIDYEPRPHDHNRKAVPELSEIGPEGMIETGNGETGIPIPAIFLEEMFDSKSTSNITKLGFSDAFNHVSKKDIKKEDGIFNIETPDTVIKNPRTKKRFTIASISAVLIISASVYFGRMNISSQTPPSGPQSCMYWNGDHYEATPCNETEGKKLVIALDSLKLRNFKKITQPDTITFRSKGSVWYVKINGGIEYYTSDGFHPVDIRLRLKPITDYMIRKYIYNTQASR</sequence>
<organism evidence="1 2">
    <name type="scientific">Sediminibacterium ginsengisoli</name>
    <dbReference type="NCBI Taxonomy" id="413434"/>
    <lineage>
        <taxon>Bacteria</taxon>
        <taxon>Pseudomonadati</taxon>
        <taxon>Bacteroidota</taxon>
        <taxon>Chitinophagia</taxon>
        <taxon>Chitinophagales</taxon>
        <taxon>Chitinophagaceae</taxon>
        <taxon>Sediminibacterium</taxon>
    </lineage>
</organism>
<protein>
    <submittedName>
        <fullName evidence="1">Uncharacterized protein</fullName>
    </submittedName>
</protein>
<dbReference type="EMBL" id="FUWH01000002">
    <property type="protein sequence ID" value="SJZ51967.1"/>
    <property type="molecule type" value="Genomic_DNA"/>
</dbReference>
<reference evidence="1 2" key="1">
    <citation type="submission" date="2017-02" db="EMBL/GenBank/DDBJ databases">
        <authorList>
            <person name="Peterson S.W."/>
        </authorList>
    </citation>
    <scope>NUCLEOTIDE SEQUENCE [LARGE SCALE GENOMIC DNA]</scope>
    <source>
        <strain evidence="1 2">DSM 22335</strain>
    </source>
</reference>
<accession>A0A1T4LBS2</accession>